<name>A0A194RCD3_PAPMA</name>
<dbReference type="SMART" id="SM00358">
    <property type="entry name" value="DSRM"/>
    <property type="match status" value="3"/>
</dbReference>
<reference evidence="5 6" key="1">
    <citation type="journal article" date="2015" name="Nat. Commun.">
        <title>Outbred genome sequencing and CRISPR/Cas9 gene editing in butterflies.</title>
        <authorList>
            <person name="Li X."/>
            <person name="Fan D."/>
            <person name="Zhang W."/>
            <person name="Liu G."/>
            <person name="Zhang L."/>
            <person name="Zhao L."/>
            <person name="Fang X."/>
            <person name="Chen L."/>
            <person name="Dong Y."/>
            <person name="Chen Y."/>
            <person name="Ding Y."/>
            <person name="Zhao R."/>
            <person name="Feng M."/>
            <person name="Zhu Y."/>
            <person name="Feng Y."/>
            <person name="Jiang X."/>
            <person name="Zhu D."/>
            <person name="Xiang H."/>
            <person name="Feng X."/>
            <person name="Li S."/>
            <person name="Wang J."/>
            <person name="Zhang G."/>
            <person name="Kronforst M.R."/>
            <person name="Wang W."/>
        </authorList>
    </citation>
    <scope>NUCLEOTIDE SEQUENCE [LARGE SCALE GENOMIC DNA]</scope>
    <source>
        <strain evidence="5">Ya'a_city_454_Pm</strain>
        <tissue evidence="5">Whole body</tissue>
    </source>
</reference>
<dbReference type="CDD" id="cd19864">
    <property type="entry name" value="DSRM_PRKRA-like_rpt3"/>
    <property type="match status" value="1"/>
</dbReference>
<dbReference type="SUPFAM" id="SSF54768">
    <property type="entry name" value="dsRNA-binding domain-like"/>
    <property type="match status" value="4"/>
</dbReference>
<keyword evidence="1 2" id="KW-0694">RNA-binding</keyword>
<dbReference type="Gene3D" id="1.10.3380.10">
    <property type="entry name" value="Sec63 N-terminal domain-like domain"/>
    <property type="match status" value="1"/>
</dbReference>
<dbReference type="InterPro" id="IPR004179">
    <property type="entry name" value="Sec63-dom"/>
</dbReference>
<organism evidence="5 6">
    <name type="scientific">Papilio machaon</name>
    <name type="common">Old World swallowtail butterfly</name>
    <dbReference type="NCBI Taxonomy" id="76193"/>
    <lineage>
        <taxon>Eukaryota</taxon>
        <taxon>Metazoa</taxon>
        <taxon>Ecdysozoa</taxon>
        <taxon>Arthropoda</taxon>
        <taxon>Hexapoda</taxon>
        <taxon>Insecta</taxon>
        <taxon>Pterygota</taxon>
        <taxon>Neoptera</taxon>
        <taxon>Endopterygota</taxon>
        <taxon>Lepidoptera</taxon>
        <taxon>Glossata</taxon>
        <taxon>Ditrysia</taxon>
        <taxon>Papilionoidea</taxon>
        <taxon>Papilionidae</taxon>
        <taxon>Papilioninae</taxon>
        <taxon>Papilio</taxon>
    </lineage>
</organism>
<protein>
    <submittedName>
        <fullName evidence="5">Putative ATP-dependent DNA helicase HFM1</fullName>
    </submittedName>
</protein>
<feature type="region of interest" description="Disordered" evidence="3">
    <location>
        <begin position="1473"/>
        <end position="1495"/>
    </location>
</feature>
<evidence type="ECO:0000259" key="4">
    <source>
        <dbReference type="PROSITE" id="PS50137"/>
    </source>
</evidence>
<evidence type="ECO:0000256" key="1">
    <source>
        <dbReference type="ARBA" id="ARBA00022884"/>
    </source>
</evidence>
<dbReference type="GO" id="GO:0043138">
    <property type="term" value="F:3'-5' DNA helicase activity"/>
    <property type="evidence" value="ECO:0007669"/>
    <property type="project" value="UniProtKB-EC"/>
</dbReference>
<dbReference type="Pfam" id="PF00035">
    <property type="entry name" value="dsrm"/>
    <property type="match status" value="2"/>
</dbReference>
<dbReference type="Proteomes" id="UP000053240">
    <property type="component" value="Unassembled WGS sequence"/>
</dbReference>
<dbReference type="SMART" id="SM00973">
    <property type="entry name" value="Sec63"/>
    <property type="match status" value="1"/>
</dbReference>
<dbReference type="PANTHER" id="PTHR47835:SF3">
    <property type="entry name" value="HELICASE FOR MEIOSIS 1"/>
    <property type="match status" value="1"/>
</dbReference>
<feature type="domain" description="DRBM" evidence="4">
    <location>
        <begin position="1676"/>
        <end position="1748"/>
    </location>
</feature>
<evidence type="ECO:0000313" key="5">
    <source>
        <dbReference type="EMBL" id="KPJ15262.1"/>
    </source>
</evidence>
<evidence type="ECO:0000313" key="6">
    <source>
        <dbReference type="Proteomes" id="UP000053240"/>
    </source>
</evidence>
<keyword evidence="6" id="KW-1185">Reference proteome</keyword>
<dbReference type="InterPro" id="IPR014720">
    <property type="entry name" value="dsRBD_dom"/>
</dbReference>
<keyword evidence="5" id="KW-0547">Nucleotide-binding</keyword>
<dbReference type="PANTHER" id="PTHR47835">
    <property type="entry name" value="HFM1, ATP DEPENDENT DNA HELICASE HOMOLOG"/>
    <property type="match status" value="1"/>
</dbReference>
<dbReference type="InParanoid" id="A0A194RCD3"/>
<feature type="domain" description="DRBM" evidence="4">
    <location>
        <begin position="1618"/>
        <end position="1647"/>
    </location>
</feature>
<dbReference type="PROSITE" id="PS50137">
    <property type="entry name" value="DS_RBD"/>
    <property type="match status" value="4"/>
</dbReference>
<accession>A0A194RCD3</accession>
<gene>
    <name evidence="5" type="ORF">RR48_09289</name>
</gene>
<dbReference type="Gene3D" id="3.30.160.20">
    <property type="match status" value="4"/>
</dbReference>
<dbReference type="InterPro" id="IPR052247">
    <property type="entry name" value="Meiotic_Crossover_Helicase"/>
</dbReference>
<dbReference type="Pfam" id="PF02889">
    <property type="entry name" value="Sec63"/>
    <property type="match status" value="1"/>
</dbReference>
<dbReference type="GO" id="GO:0051321">
    <property type="term" value="P:meiotic cell cycle"/>
    <property type="evidence" value="ECO:0007669"/>
    <property type="project" value="UniProtKB-KW"/>
</dbReference>
<dbReference type="CDD" id="cd00048">
    <property type="entry name" value="DSRM_SF"/>
    <property type="match status" value="1"/>
</dbReference>
<dbReference type="GO" id="GO:0016787">
    <property type="term" value="F:hydrolase activity"/>
    <property type="evidence" value="ECO:0007669"/>
    <property type="project" value="UniProtKB-KW"/>
</dbReference>
<feature type="domain" description="DRBM" evidence="4">
    <location>
        <begin position="1516"/>
        <end position="1583"/>
    </location>
</feature>
<feature type="domain" description="DRBM" evidence="4">
    <location>
        <begin position="1813"/>
        <end position="1881"/>
    </location>
</feature>
<dbReference type="EMBL" id="KQ460397">
    <property type="protein sequence ID" value="KPJ15262.1"/>
    <property type="molecule type" value="Genomic_DNA"/>
</dbReference>
<evidence type="ECO:0000256" key="2">
    <source>
        <dbReference type="PROSITE-ProRule" id="PRU00266"/>
    </source>
</evidence>
<keyword evidence="5" id="KW-0378">Hydrolase</keyword>
<evidence type="ECO:0000256" key="3">
    <source>
        <dbReference type="SAM" id="MobiDB-lite"/>
    </source>
</evidence>
<sequence>MYLGLPKSAPTDLISKKIEELCMKAVNGLESSGLMTKDEVCCIQSTEAGRLLSIYYLDLETMKRIMKDEVCCIQSTEAGRLLSIYYLDLETMKRIMKIKGDESLEQLLWVVCESHELSDMHLRVDERRCLNALNRNNTAATIRFPMKGKINTRQMKLNCIIQAVLGCLPIHEPSLNQEAITIMRIAVRICKCLVSYVTRPNALRTSSQNYQAILNAIVLAKCMESQLWENSKYVSKQLKGIGPTYSTLLASAGKINFMLLEESHPRDLERIMNKGPPAGNVLRKQISLLPKYQLTITPIDENSIKIQLKLLNQIYLAESLDQLTAGTNHKSYLIIGDSENYLLILASFKDKDLITFHNGEITYQTVRRHQFEHKIMAHCISSNFAGIDVHCEYLFQELDFGSKDIIPISPIEKTDRKNIKQTAITDTFKIRKRKNHDPVDTNVVEKKKCDFAIIEQIKSFTQSHNKLRNVIESKNNKDIDNFHDLQQNCFDVDLDNDDQVFTNLNEINIEKDDEQINEILNVIDNEILQQDRPNFNIPQNQVPVVSDTGGNKTYDSEVRTTKTRIRCFNETMEKEKNNFNVIDRVQNKAFFTNFSGSNKEEDDEQINEILNKIDKEILQQDKPKYDITEKQVPVISNPYSIMNVGKKTNNSEVKTTKTKTGYFNKTIQKEKNNFNVIDEIQKKANNMTETENRDTDEQSTFVNTVKNHIDEYLEKAKQSSKVAEKQILQLVEISPNKTITKSFCKKKTDAKQNIVTSDKGLSETNDQKNVYLTDKNIDDTLKDNENENTVSIYENKENIEEFKLPQIQKEDLDYAIASEISNVNKTNSVISLRKNKPSLNHYVVNELESRNFKEGYSNYTNNRSIWNTSDIGKTNQIPNHENERNISKDFFALEELQNEHENDRISNAVTNIYSKDHEVLDHENKPSNNNSIDYDHLKNSEKTKTISQLENVKHNTTKDCILQKLKEIDDYKDVRNNNKDVHTNCVNPDQFNNNESMEIDYSNDYDESNKALVPILSSNAANNVYENCKLSPNSTLEQAAEKMEEKEMLPDSKKYGSSSPSVIKNNISFQPYFNKVLDNTVSFGCEYMKKFSFTKTQVNVCTKSNTEANYCIISKVQIDLDIIKNQSTIEKGNFKPIEEKLPNVLEDNKLNGDQNNLENSKINIEETRCKNDIVKREQTNNINNNQDGLSTIQSKFKESPQTSIELKEQCEKTYMEQYYSVPKTCHTVKDIINKYQKLASRIKDLDKHYKPKTQNTNIQPPPELDHSKLMAKIFESIKDSTETNKHELEVNKLIDEPDIEYTRNKNFNDLESPDLGSPDLESTDLESPIIDDESPSFEKTDLLNNDLDISQSMLNPKSLLESLAQNDITLPPLQFRDEAKRNSPVFDIDLNDFNLTNVDKINLDDAFEKDDNTSSTASEIETWTMSKDDETWSNISKPTTAEMDGGVVHPQSGGMHPGVPGVLHGMPMHGAGPDGEHVPHGPRRRFQNRPKQPNNLERLPLDEAAKREMEALPMKTPVSVLQELLARRGTVPKYELVQIEGMIHEPTFRYRVTVADLVAMGTGRSKKEAKHSAAKALLDRLTGAAPAEPPTNGNVPEPGAVVSLFEDKLMGNPVGWLYTLLTAMGTGRSKKEAKHSAAKALLDRLTGAAPAEPPTNGNVPEPGAVVSLFEDKLMGNPVGWLQELCMSRFWPPPSYHAENDDNVNRRLPHERQFTIVCTLLKRREVGTGKSKKLAKRQAAYKMWQALKDNPPESFQNEEEGVASRYADLKDSKISTLTTSHSHKVSQFHKHLKQSIGPNLAKLQVTPLNNKDFNFVQFLQEIASEQAFEVTYVDIEEKSMTGRSQCLVQLSTLPVAVCYGSGLTSKDAQSSAAQNALEYLKIMTKK</sequence>
<keyword evidence="5" id="KW-0067">ATP-binding</keyword>
<dbReference type="FunFam" id="3.30.160.20:FF:000007">
    <property type="entry name" value="Double-stranded RNA-binding protein Staufen homolog 1"/>
    <property type="match status" value="1"/>
</dbReference>
<dbReference type="GO" id="GO:0007281">
    <property type="term" value="P:germ cell development"/>
    <property type="evidence" value="ECO:0007669"/>
    <property type="project" value="UniProtKB-ARBA"/>
</dbReference>
<dbReference type="SUPFAM" id="SSF158702">
    <property type="entry name" value="Sec63 N-terminal domain-like"/>
    <property type="match status" value="1"/>
</dbReference>
<dbReference type="GO" id="GO:0010468">
    <property type="term" value="P:regulation of gene expression"/>
    <property type="evidence" value="ECO:0007669"/>
    <property type="project" value="UniProtKB-ARBA"/>
</dbReference>
<dbReference type="GO" id="GO:0003723">
    <property type="term" value="F:RNA binding"/>
    <property type="evidence" value="ECO:0007669"/>
    <property type="project" value="UniProtKB-UniRule"/>
</dbReference>
<dbReference type="CDD" id="cd19862">
    <property type="entry name" value="DSRM_PRKRA-like_rpt1"/>
    <property type="match status" value="1"/>
</dbReference>
<keyword evidence="5" id="KW-0347">Helicase</keyword>
<dbReference type="STRING" id="76193.A0A194RCD3"/>
<proteinExistence type="predicted"/>